<organism evidence="1 2">
    <name type="scientific">Tritrichomonas musculus</name>
    <dbReference type="NCBI Taxonomy" id="1915356"/>
    <lineage>
        <taxon>Eukaryota</taxon>
        <taxon>Metamonada</taxon>
        <taxon>Parabasalia</taxon>
        <taxon>Tritrichomonadida</taxon>
        <taxon>Tritrichomonadidae</taxon>
        <taxon>Tritrichomonas</taxon>
    </lineage>
</organism>
<evidence type="ECO:0000313" key="1">
    <source>
        <dbReference type="EMBL" id="KAK8876545.1"/>
    </source>
</evidence>
<evidence type="ECO:0000313" key="2">
    <source>
        <dbReference type="Proteomes" id="UP001470230"/>
    </source>
</evidence>
<protein>
    <submittedName>
        <fullName evidence="1">Uncharacterized protein</fullName>
    </submittedName>
</protein>
<gene>
    <name evidence="1" type="ORF">M9Y10_006762</name>
</gene>
<dbReference type="Proteomes" id="UP001470230">
    <property type="component" value="Unassembled WGS sequence"/>
</dbReference>
<sequence length="539" mass="63097">MMLQNSLPSVMQFFQRFQDEFYSEIKATHFIKLLPKPLREIPNYPQPTKIPCIASQIAGSSEMKVILPVSSVKIFYEEKKSLVRLLLTEFQIIQSREDALNVFQSYMNSKTKKSPYDIDALQPYLSIKQEKIYHDMWKRPSSIFKAALNFSQQTEQTYLNAYRGSIKDKIFIIKELIIPSLSCAKKIYKYVIEQEPCQFKVLKYNINEISDVTDYRVDNKSSSIFYLVKKIIKVISNNENNSLDILDSVISNINQINGELQNLQIVKEIAVMMKEINKNPKMEIDFIEFLFNQKNPKERENIFIKIAYMISVAALKISINGIGLYSNSDLTFLGIHFFPNAQNSAQNIFTIKKQKIIPFSLQICNEIQNIIKDPFVHNDTSDLEKNDKKRSLYYKSLSDKYHRLLINLQNEHDKLIKDLFNFIDENVDQLKDVISDIGTTNKLNILDFVSKNVISRPVEIAKDVFQFSEKYDRMSNITKEIAFYEDKKLLIKWIEQIHNFEINKKIFGVRIEKDYFRISGIYVDILKVLICKKKSKPLK</sequence>
<comment type="caution">
    <text evidence="1">The sequence shown here is derived from an EMBL/GenBank/DDBJ whole genome shotgun (WGS) entry which is preliminary data.</text>
</comment>
<accession>A0ABR2JF08</accession>
<dbReference type="EMBL" id="JAPFFF010000012">
    <property type="protein sequence ID" value="KAK8876545.1"/>
    <property type="molecule type" value="Genomic_DNA"/>
</dbReference>
<reference evidence="1 2" key="1">
    <citation type="submission" date="2024-04" db="EMBL/GenBank/DDBJ databases">
        <title>Tritrichomonas musculus Genome.</title>
        <authorList>
            <person name="Alves-Ferreira E."/>
            <person name="Grigg M."/>
            <person name="Lorenzi H."/>
            <person name="Galac M."/>
        </authorList>
    </citation>
    <scope>NUCLEOTIDE SEQUENCE [LARGE SCALE GENOMIC DNA]</scope>
    <source>
        <strain evidence="1 2">EAF2021</strain>
    </source>
</reference>
<proteinExistence type="predicted"/>
<name>A0ABR2JF08_9EUKA</name>
<keyword evidence="2" id="KW-1185">Reference proteome</keyword>